<dbReference type="Gene3D" id="3.30.360.10">
    <property type="entry name" value="Dihydrodipicolinate Reductase, domain 2"/>
    <property type="match status" value="1"/>
</dbReference>
<dbReference type="InterPro" id="IPR036291">
    <property type="entry name" value="NAD(P)-bd_dom_sf"/>
</dbReference>
<accession>A0A7J0EMI5</accession>
<sequence length="293" mass="32611">MISDFISRTLKNNAMKIVKICWGVFLLVDTISDFISHTYYLNQPPVENSGPGRKEVEYFLQTGSKRKKTANPDADANARVEFCISLLLLLGTSPEPALHEAPRLVLRIPCFCSPKGQETSLFAILSCGMQSTIYMELAPGVSVMDLHQHLRIYEREVVYGLPEIYRSEIKDACLVASPSYYPSSIQLPLVPLIKVRFEFKSSSLGRGFKEANLSTKIADGIHSYGITEHRHLPGIQQGLSEAANSEVTVSFIPHLMPMMDNLMKGASGQALQNLKLMMGIPENTRLGYMPLFP</sequence>
<evidence type="ECO:0000259" key="1">
    <source>
        <dbReference type="Pfam" id="PF22698"/>
    </source>
</evidence>
<dbReference type="InterPro" id="IPR050085">
    <property type="entry name" value="AGPR"/>
</dbReference>
<dbReference type="OrthoDB" id="438291at2759"/>
<dbReference type="PANTHER" id="PTHR32338:SF10">
    <property type="entry name" value="N-ACETYL-GAMMA-GLUTAMYL-PHOSPHATE REDUCTASE, CHLOROPLASTIC-RELATED"/>
    <property type="match status" value="1"/>
</dbReference>
<dbReference type="EMBL" id="BJWL01000005">
    <property type="protein sequence ID" value="GFY87688.1"/>
    <property type="molecule type" value="Genomic_DNA"/>
</dbReference>
<dbReference type="AlphaFoldDB" id="A0A7J0EMI5"/>
<dbReference type="Proteomes" id="UP000585474">
    <property type="component" value="Unassembled WGS sequence"/>
</dbReference>
<dbReference type="InterPro" id="IPR058924">
    <property type="entry name" value="AGPR_dimerisation_dom"/>
</dbReference>
<keyword evidence="3" id="KW-1185">Reference proteome</keyword>
<reference evidence="2 3" key="1">
    <citation type="submission" date="2019-07" db="EMBL/GenBank/DDBJ databases">
        <title>De Novo Assembly of kiwifruit Actinidia rufa.</title>
        <authorList>
            <person name="Sugita-Konishi S."/>
            <person name="Sato K."/>
            <person name="Mori E."/>
            <person name="Abe Y."/>
            <person name="Kisaki G."/>
            <person name="Hamano K."/>
            <person name="Suezawa K."/>
            <person name="Otani M."/>
            <person name="Fukuda T."/>
            <person name="Manabe T."/>
            <person name="Gomi K."/>
            <person name="Tabuchi M."/>
            <person name="Akimitsu K."/>
            <person name="Kataoka I."/>
        </authorList>
    </citation>
    <scope>NUCLEOTIDE SEQUENCE [LARGE SCALE GENOMIC DNA]</scope>
    <source>
        <strain evidence="3">cv. Fuchu</strain>
    </source>
</reference>
<dbReference type="PANTHER" id="PTHR32338">
    <property type="entry name" value="N-ACETYL-GAMMA-GLUTAMYL-PHOSPHATE REDUCTASE, CHLOROPLASTIC-RELATED-RELATED"/>
    <property type="match status" value="1"/>
</dbReference>
<dbReference type="Gene3D" id="3.40.50.720">
    <property type="entry name" value="NAD(P)-binding Rossmann-like Domain"/>
    <property type="match status" value="2"/>
</dbReference>
<dbReference type="SUPFAM" id="SSF55347">
    <property type="entry name" value="Glyceraldehyde-3-phosphate dehydrogenase-like, C-terminal domain"/>
    <property type="match status" value="1"/>
</dbReference>
<name>A0A7J0EMI5_9ERIC</name>
<protein>
    <submittedName>
        <fullName evidence="2">Putative N-acetyl-gamma-glutamyl-phosphate reductase</fullName>
    </submittedName>
</protein>
<gene>
    <name evidence="2" type="ORF">Acr_05g0013270</name>
</gene>
<evidence type="ECO:0000313" key="2">
    <source>
        <dbReference type="EMBL" id="GFY87688.1"/>
    </source>
</evidence>
<feature type="domain" description="N-acetyl-gamma-glutamyl-phosphate reductase dimerisation" evidence="1">
    <location>
        <begin position="181"/>
        <end position="259"/>
    </location>
</feature>
<dbReference type="SUPFAM" id="SSF51735">
    <property type="entry name" value="NAD(P)-binding Rossmann-fold domains"/>
    <property type="match status" value="1"/>
</dbReference>
<dbReference type="Pfam" id="PF22698">
    <property type="entry name" value="Semialdhyde_dhC_1"/>
    <property type="match status" value="1"/>
</dbReference>
<comment type="caution">
    <text evidence="2">The sequence shown here is derived from an EMBL/GenBank/DDBJ whole genome shotgun (WGS) entry which is preliminary data.</text>
</comment>
<organism evidence="2 3">
    <name type="scientific">Actinidia rufa</name>
    <dbReference type="NCBI Taxonomy" id="165716"/>
    <lineage>
        <taxon>Eukaryota</taxon>
        <taxon>Viridiplantae</taxon>
        <taxon>Streptophyta</taxon>
        <taxon>Embryophyta</taxon>
        <taxon>Tracheophyta</taxon>
        <taxon>Spermatophyta</taxon>
        <taxon>Magnoliopsida</taxon>
        <taxon>eudicotyledons</taxon>
        <taxon>Gunneridae</taxon>
        <taxon>Pentapetalae</taxon>
        <taxon>asterids</taxon>
        <taxon>Ericales</taxon>
        <taxon>Actinidiaceae</taxon>
        <taxon>Actinidia</taxon>
    </lineage>
</organism>
<proteinExistence type="predicted"/>
<evidence type="ECO:0000313" key="3">
    <source>
        <dbReference type="Proteomes" id="UP000585474"/>
    </source>
</evidence>